<keyword evidence="3" id="KW-1185">Reference proteome</keyword>
<protein>
    <submittedName>
        <fullName evidence="2">Nitrogenase molybdenum-iron protein alpha chain</fullName>
        <ecNumber evidence="2">1.18.6.1</ecNumber>
    </submittedName>
</protein>
<dbReference type="InterPro" id="IPR000510">
    <property type="entry name" value="Nase/OxRdtase_comp1"/>
</dbReference>
<organism evidence="2 3">
    <name type="scientific">Sporomusa silvacetica DSM 10669</name>
    <dbReference type="NCBI Taxonomy" id="1123289"/>
    <lineage>
        <taxon>Bacteria</taxon>
        <taxon>Bacillati</taxon>
        <taxon>Bacillota</taxon>
        <taxon>Negativicutes</taxon>
        <taxon>Selenomonadales</taxon>
        <taxon>Sporomusaceae</taxon>
        <taxon>Sporomusa</taxon>
    </lineage>
</organism>
<evidence type="ECO:0000313" key="3">
    <source>
        <dbReference type="Proteomes" id="UP000216752"/>
    </source>
</evidence>
<keyword evidence="2" id="KW-0560">Oxidoreductase</keyword>
<dbReference type="GO" id="GO:0016163">
    <property type="term" value="F:nitrogenase activity"/>
    <property type="evidence" value="ECO:0007669"/>
    <property type="project" value="UniProtKB-EC"/>
</dbReference>
<accession>A0ABZ3IH13</accession>
<proteinExistence type="predicted"/>
<dbReference type="PANTHER" id="PTHR42956">
    <property type="entry name" value="NITROGENASE IRON-MOLYBDENUM COFACTOR BIOSYNTHESIS PROTEIN NIFE"/>
    <property type="match status" value="1"/>
</dbReference>
<sequence>MSYFELKEPPRREDRLKACIAHGAALGEVAGRGLQCCQPGNERSFTQNSICLLLPALGTMNSIPNSVVLMHGGLGCGSSSHCGNAAVRGGNNQRWGVVKDGRWLSTGLTESDVISGGEPKLAQAIIEADRRYRPAVIFIVASCVPGIIGDDVESVVEQTQPEVVAKLLPVHCEGFKTKIWATSYDAIYHAIGRNLLTDNEQSVIEKEKTGITVNLMNVSSMGRVDELELERLLNELGISVNIFPVFADPDGMQRMTEADLSISTCPTHDDYMLTYLKEKYQVPFIIRHMPIGIENTGKWLQDVADFFGLGQQARALIAREEADLAAALEPLKPMFKGKKSFCSAGEFRALSTSILLAELGFEVVAIRAYHHDEFAEVEYEKLVQLVGKNVPLNIANCQPFEEANLLRKLKPDIFLGHMNGNSTAAKLGISTHVIYNSGLHYIGYKGAYELARRLYRQLRNPRFNTNLSQHAVLPYKESWYQQNPFKYIKTAGGDNE</sequence>
<reference evidence="2" key="1">
    <citation type="submission" date="2024-05" db="EMBL/GenBank/DDBJ databases">
        <title>Isolation and characterization of Sporomusa carbonis sp. nov., a carboxydotrophic hydrogenogen in the genus of Sporomusa isolated from a charcoal burning pile.</title>
        <authorList>
            <person name="Boeer T."/>
            <person name="Rosenbaum F."/>
            <person name="Eysell L."/>
            <person name="Mueller V."/>
            <person name="Daniel R."/>
            <person name="Poehlein A."/>
        </authorList>
    </citation>
    <scope>NUCLEOTIDE SEQUENCE [LARGE SCALE GENOMIC DNA]</scope>
    <source>
        <strain evidence="2">DSM 10669</strain>
    </source>
</reference>
<dbReference type="Proteomes" id="UP000216752">
    <property type="component" value="Chromosome"/>
</dbReference>
<dbReference type="EC" id="1.18.6.1" evidence="2"/>
<dbReference type="InterPro" id="IPR049939">
    <property type="entry name" value="NifE-like"/>
</dbReference>
<dbReference type="RefSeq" id="WP_094603495.1">
    <property type="nucleotide sequence ID" value="NZ_CP155573.1"/>
</dbReference>
<evidence type="ECO:0000313" key="2">
    <source>
        <dbReference type="EMBL" id="XFO64961.1"/>
    </source>
</evidence>
<dbReference type="Gene3D" id="3.40.50.1980">
    <property type="entry name" value="Nitrogenase molybdenum iron protein domain"/>
    <property type="match status" value="1"/>
</dbReference>
<feature type="domain" description="Nitrogenase/oxidoreductase component 1" evidence="1">
    <location>
        <begin position="53"/>
        <end position="458"/>
    </location>
</feature>
<dbReference type="Gene3D" id="3.40.50.12380">
    <property type="entry name" value="Nitrogenase MoFe cofactor biosynthesis protein NifE, C-terminal"/>
    <property type="match status" value="1"/>
</dbReference>
<dbReference type="PANTHER" id="PTHR42956:SF1">
    <property type="entry name" value="NITROGENASE IRON-MOLYBDENUM COFACTOR BIOSYNTHESIS PROTEIN NIFE"/>
    <property type="match status" value="1"/>
</dbReference>
<dbReference type="SUPFAM" id="SSF53807">
    <property type="entry name" value="Helical backbone' metal receptor"/>
    <property type="match status" value="1"/>
</dbReference>
<evidence type="ECO:0000259" key="1">
    <source>
        <dbReference type="Pfam" id="PF00148"/>
    </source>
</evidence>
<gene>
    <name evidence="2" type="primary">nifD_1</name>
    <name evidence="2" type="ORF">SPSIL_010700</name>
</gene>
<dbReference type="EMBL" id="CP155573">
    <property type="protein sequence ID" value="XFO64961.1"/>
    <property type="molecule type" value="Genomic_DNA"/>
</dbReference>
<dbReference type="Pfam" id="PF00148">
    <property type="entry name" value="Oxidored_nitro"/>
    <property type="match status" value="1"/>
</dbReference>
<name>A0ABZ3IH13_9FIRM</name>